<dbReference type="GO" id="GO:0010468">
    <property type="term" value="P:regulation of gene expression"/>
    <property type="evidence" value="ECO:0007669"/>
    <property type="project" value="InterPro"/>
</dbReference>
<keyword evidence="1" id="KW-0472">Membrane</keyword>
<feature type="transmembrane region" description="Helical" evidence="1">
    <location>
        <begin position="20"/>
        <end position="39"/>
    </location>
</feature>
<keyword evidence="1" id="KW-1133">Transmembrane helix</keyword>
<sequence length="362" mass="37776">MAPYPEPPDAGPLKTLPGIVQWLLLAAGSATLISLFLAIQVPAALLIGSMIVSILFGTLGATIRVPRNIFGAAQAVVGCLVATSIDLGIFSSFLHDWPIILLSVFATLAASSVLGWAISRLGILPGSTAIWGTAPGGSTAMVLMSAAFGADARLVAFMQYLRVVMVTVAAAFVASLWVDTSAVGRPETVWFPPIAWPALAVTLIVAIVAGPLGKFLRLPSPWFLASLALGMLLHLGGGVPMQVPEWLKALSYAVVGWAVGMNFTRAVVWHAVRVLPQVFGATLVLILFCGGIAWLLSHELGIDPLTAYLATSPGGLDSVAIIAAASNKVNLSFVMALQTARLLIVLMLGPALAKFIARNVRA</sequence>
<gene>
    <name evidence="2" type="ORF">KEU06_19700</name>
</gene>
<feature type="transmembrane region" description="Helical" evidence="1">
    <location>
        <begin position="222"/>
        <end position="243"/>
    </location>
</feature>
<dbReference type="EMBL" id="JAGWCR010000011">
    <property type="protein sequence ID" value="MBS3650839.1"/>
    <property type="molecule type" value="Genomic_DNA"/>
</dbReference>
<dbReference type="PIRSF" id="PIRSF038991">
    <property type="entry name" value="Protein_AbrB"/>
    <property type="match status" value="1"/>
</dbReference>
<feature type="transmembrane region" description="Helical" evidence="1">
    <location>
        <begin position="339"/>
        <end position="357"/>
    </location>
</feature>
<feature type="transmembrane region" description="Helical" evidence="1">
    <location>
        <begin position="249"/>
        <end position="268"/>
    </location>
</feature>
<feature type="transmembrane region" description="Helical" evidence="1">
    <location>
        <begin position="160"/>
        <end position="178"/>
    </location>
</feature>
<keyword evidence="1" id="KW-0812">Transmembrane</keyword>
<reference evidence="2" key="1">
    <citation type="submission" date="2021-04" db="EMBL/GenBank/DDBJ databases">
        <title>Pseudaminobacter soli sp. nov., isolated from paddy soil contaminated by heavy metals.</title>
        <authorList>
            <person name="Zhang K."/>
        </authorList>
    </citation>
    <scope>NUCLEOTIDE SEQUENCE</scope>
    <source>
        <strain evidence="2">19-2017</strain>
    </source>
</reference>
<dbReference type="RefSeq" id="WP_188256400.1">
    <property type="nucleotide sequence ID" value="NZ_JABVCF010000011.1"/>
</dbReference>
<dbReference type="Pfam" id="PF05145">
    <property type="entry name" value="AbrB"/>
    <property type="match status" value="1"/>
</dbReference>
<evidence type="ECO:0000256" key="1">
    <source>
        <dbReference type="SAM" id="Phobius"/>
    </source>
</evidence>
<feature type="transmembrane region" description="Helical" evidence="1">
    <location>
        <begin position="97"/>
        <end position="118"/>
    </location>
</feature>
<evidence type="ECO:0000313" key="2">
    <source>
        <dbReference type="EMBL" id="MBS3650839.1"/>
    </source>
</evidence>
<protein>
    <submittedName>
        <fullName evidence="2">AbrB family transcriptional regulator</fullName>
    </submittedName>
</protein>
<keyword evidence="3" id="KW-1185">Reference proteome</keyword>
<dbReference type="InterPro" id="IPR017516">
    <property type="entry name" value="AbrB_dup"/>
</dbReference>
<dbReference type="PANTHER" id="PTHR38457">
    <property type="entry name" value="REGULATOR ABRB-RELATED"/>
    <property type="match status" value="1"/>
</dbReference>
<proteinExistence type="predicted"/>
<feature type="transmembrane region" description="Helical" evidence="1">
    <location>
        <begin position="275"/>
        <end position="296"/>
    </location>
</feature>
<dbReference type="Proteomes" id="UP000680348">
    <property type="component" value="Unassembled WGS sequence"/>
</dbReference>
<dbReference type="InterPro" id="IPR007820">
    <property type="entry name" value="AbrB_fam"/>
</dbReference>
<dbReference type="AlphaFoldDB" id="A0A942I435"/>
<name>A0A942I435_9HYPH</name>
<feature type="transmembrane region" description="Helical" evidence="1">
    <location>
        <begin position="130"/>
        <end position="148"/>
    </location>
</feature>
<dbReference type="NCBIfam" id="TIGR03082">
    <property type="entry name" value="Gneg_AbrB_dup"/>
    <property type="match status" value="2"/>
</dbReference>
<organism evidence="2 3">
    <name type="scientific">Pseudaminobacter soli</name>
    <name type="common">ex Zhang et al. 2022</name>
    <dbReference type="NCBI Taxonomy" id="2831468"/>
    <lineage>
        <taxon>Bacteria</taxon>
        <taxon>Pseudomonadati</taxon>
        <taxon>Pseudomonadota</taxon>
        <taxon>Alphaproteobacteria</taxon>
        <taxon>Hyphomicrobiales</taxon>
        <taxon>Phyllobacteriaceae</taxon>
        <taxon>Pseudaminobacter</taxon>
    </lineage>
</organism>
<feature type="transmembrane region" description="Helical" evidence="1">
    <location>
        <begin position="44"/>
        <end position="63"/>
    </location>
</feature>
<accession>A0A942I435</accession>
<dbReference type="GO" id="GO:0016020">
    <property type="term" value="C:membrane"/>
    <property type="evidence" value="ECO:0007669"/>
    <property type="project" value="InterPro"/>
</dbReference>
<comment type="caution">
    <text evidence="2">The sequence shown here is derived from an EMBL/GenBank/DDBJ whole genome shotgun (WGS) entry which is preliminary data.</text>
</comment>
<dbReference type="PANTHER" id="PTHR38457:SF1">
    <property type="entry name" value="REGULATOR ABRB-RELATED"/>
    <property type="match status" value="1"/>
</dbReference>
<evidence type="ECO:0000313" key="3">
    <source>
        <dbReference type="Proteomes" id="UP000680348"/>
    </source>
</evidence>
<feature type="transmembrane region" description="Helical" evidence="1">
    <location>
        <begin position="190"/>
        <end position="210"/>
    </location>
</feature>
<feature type="transmembrane region" description="Helical" evidence="1">
    <location>
        <begin position="69"/>
        <end position="90"/>
    </location>
</feature>